<evidence type="ECO:0000313" key="4">
    <source>
        <dbReference type="EMBL" id="KAE8691597.1"/>
    </source>
</evidence>
<feature type="domain" description="Non-haem dioxygenase N-terminal" evidence="3">
    <location>
        <begin position="54"/>
        <end position="162"/>
    </location>
</feature>
<dbReference type="GO" id="GO:0004601">
    <property type="term" value="F:peroxidase activity"/>
    <property type="evidence" value="ECO:0007669"/>
    <property type="project" value="UniProtKB-KW"/>
</dbReference>
<evidence type="ECO:0000256" key="2">
    <source>
        <dbReference type="ARBA" id="ARBA00023004"/>
    </source>
</evidence>
<sequence length="286" mass="32863">METEVQFDFRLGGGSSPVENVQAFASNHLKKVSSRYVRKEVEFDVVSIDESFGIPVTDMKKLDDDGERRNLHLVCRDWGFFQLINHGVADEVIGKMKIDLQEFFELPLEEKMAFGKTPDNPEGYGQDIRGSDLEDQKLEWKDILILVAQPMSLTNMRFWPTNPPSFRESFEKYTMALREVMIQLLKLIAENVGLIPETLSSFFEDGRQTIRMNYCPPCAEASKIMSNGEYKCIEHRVVVNEEEEPLSIASFHYPRRSTQIGPLPDVVKTNKAVYKMPLEELLTLRT</sequence>
<dbReference type="GO" id="GO:0046872">
    <property type="term" value="F:metal ion binding"/>
    <property type="evidence" value="ECO:0007669"/>
    <property type="project" value="UniProtKB-KW"/>
</dbReference>
<dbReference type="PANTHER" id="PTHR47991">
    <property type="entry name" value="OXOGLUTARATE/IRON-DEPENDENT DIOXYGENASE"/>
    <property type="match status" value="1"/>
</dbReference>
<proteinExistence type="predicted"/>
<dbReference type="AlphaFoldDB" id="A0A6A2ZJ96"/>
<dbReference type="InterPro" id="IPR027443">
    <property type="entry name" value="IPNS-like_sf"/>
</dbReference>
<comment type="caution">
    <text evidence="4">The sequence shown here is derived from an EMBL/GenBank/DDBJ whole genome shotgun (WGS) entry which is preliminary data.</text>
</comment>
<accession>A0A6A2ZJ96</accession>
<keyword evidence="1" id="KW-0479">Metal-binding</keyword>
<evidence type="ECO:0000259" key="3">
    <source>
        <dbReference type="Pfam" id="PF14226"/>
    </source>
</evidence>
<dbReference type="Gene3D" id="2.60.120.330">
    <property type="entry name" value="B-lactam Antibiotic, Isopenicillin N Synthase, Chain"/>
    <property type="match status" value="2"/>
</dbReference>
<gene>
    <name evidence="4" type="ORF">F3Y22_tig00110889pilonHSYRG00172</name>
</gene>
<protein>
    <submittedName>
        <fullName evidence="4">Peroxidase superfamily protein</fullName>
    </submittedName>
</protein>
<keyword evidence="5" id="KW-1185">Reference proteome</keyword>
<dbReference type="InterPro" id="IPR050295">
    <property type="entry name" value="Plant_2OG-oxidoreductases"/>
</dbReference>
<name>A0A6A2ZJ96_HIBSY</name>
<dbReference type="Proteomes" id="UP000436088">
    <property type="component" value="Unassembled WGS sequence"/>
</dbReference>
<evidence type="ECO:0000256" key="1">
    <source>
        <dbReference type="ARBA" id="ARBA00022723"/>
    </source>
</evidence>
<dbReference type="SUPFAM" id="SSF51197">
    <property type="entry name" value="Clavaminate synthase-like"/>
    <property type="match status" value="1"/>
</dbReference>
<keyword evidence="4" id="KW-0560">Oxidoreductase</keyword>
<evidence type="ECO:0000313" key="5">
    <source>
        <dbReference type="Proteomes" id="UP000436088"/>
    </source>
</evidence>
<organism evidence="4 5">
    <name type="scientific">Hibiscus syriacus</name>
    <name type="common">Rose of Sharon</name>
    <dbReference type="NCBI Taxonomy" id="106335"/>
    <lineage>
        <taxon>Eukaryota</taxon>
        <taxon>Viridiplantae</taxon>
        <taxon>Streptophyta</taxon>
        <taxon>Embryophyta</taxon>
        <taxon>Tracheophyta</taxon>
        <taxon>Spermatophyta</taxon>
        <taxon>Magnoliopsida</taxon>
        <taxon>eudicotyledons</taxon>
        <taxon>Gunneridae</taxon>
        <taxon>Pentapetalae</taxon>
        <taxon>rosids</taxon>
        <taxon>malvids</taxon>
        <taxon>Malvales</taxon>
        <taxon>Malvaceae</taxon>
        <taxon>Malvoideae</taxon>
        <taxon>Hibiscus</taxon>
    </lineage>
</organism>
<dbReference type="InterPro" id="IPR026992">
    <property type="entry name" value="DIOX_N"/>
</dbReference>
<keyword evidence="2" id="KW-0408">Iron</keyword>
<reference evidence="4" key="1">
    <citation type="submission" date="2019-09" db="EMBL/GenBank/DDBJ databases">
        <title>Draft genome information of white flower Hibiscus syriacus.</title>
        <authorList>
            <person name="Kim Y.-M."/>
        </authorList>
    </citation>
    <scope>NUCLEOTIDE SEQUENCE [LARGE SCALE GENOMIC DNA]</scope>
    <source>
        <strain evidence="4">YM2019G1</strain>
    </source>
</reference>
<keyword evidence="4" id="KW-0575">Peroxidase</keyword>
<dbReference type="EMBL" id="VEPZ02001148">
    <property type="protein sequence ID" value="KAE8691597.1"/>
    <property type="molecule type" value="Genomic_DNA"/>
</dbReference>
<dbReference type="Pfam" id="PF14226">
    <property type="entry name" value="DIOX_N"/>
    <property type="match status" value="1"/>
</dbReference>